<gene>
    <name evidence="3" type="ORF">NCCP691_18700</name>
</gene>
<comment type="caution">
    <text evidence="3">The sequence shown here is derived from an EMBL/GenBank/DDBJ whole genome shotgun (WGS) entry which is preliminary data.</text>
</comment>
<feature type="region of interest" description="Disordered" evidence="1">
    <location>
        <begin position="150"/>
        <end position="178"/>
    </location>
</feature>
<dbReference type="Proteomes" id="UP000887222">
    <property type="component" value="Unassembled WGS sequence"/>
</dbReference>
<evidence type="ECO:0000256" key="2">
    <source>
        <dbReference type="SAM" id="Phobius"/>
    </source>
</evidence>
<keyword evidence="2" id="KW-1133">Transmembrane helix</keyword>
<organism evidence="3 4">
    <name type="scientific">Noviherbaspirillum aridicola</name>
    <dbReference type="NCBI Taxonomy" id="2849687"/>
    <lineage>
        <taxon>Bacteria</taxon>
        <taxon>Pseudomonadati</taxon>
        <taxon>Pseudomonadota</taxon>
        <taxon>Betaproteobacteria</taxon>
        <taxon>Burkholderiales</taxon>
        <taxon>Oxalobacteraceae</taxon>
        <taxon>Noviherbaspirillum</taxon>
    </lineage>
</organism>
<feature type="transmembrane region" description="Helical" evidence="2">
    <location>
        <begin position="6"/>
        <end position="29"/>
    </location>
</feature>
<keyword evidence="4" id="KW-1185">Reference proteome</keyword>
<name>A0ABQ4Q3T1_9BURK</name>
<feature type="compositionally biased region" description="Basic and acidic residues" evidence="1">
    <location>
        <begin position="169"/>
        <end position="178"/>
    </location>
</feature>
<evidence type="ECO:0000313" key="4">
    <source>
        <dbReference type="Proteomes" id="UP000887222"/>
    </source>
</evidence>
<keyword evidence="2" id="KW-0472">Membrane</keyword>
<keyword evidence="2" id="KW-0812">Transmembrane</keyword>
<dbReference type="RefSeq" id="WP_220808015.1">
    <property type="nucleotide sequence ID" value="NZ_BPMK01000007.1"/>
</dbReference>
<evidence type="ECO:0000313" key="3">
    <source>
        <dbReference type="EMBL" id="GIZ51856.1"/>
    </source>
</evidence>
<protein>
    <submittedName>
        <fullName evidence="3">Uncharacterized protein</fullName>
    </submittedName>
</protein>
<accession>A0ABQ4Q3T1</accession>
<evidence type="ECO:0000256" key="1">
    <source>
        <dbReference type="SAM" id="MobiDB-lite"/>
    </source>
</evidence>
<sequence>MPFNADAVTLALMALLAALIIGIVAYAVSARGRAGRRVREAATIRAAIIEYFRRSGVQVAAECTTIEPGGRYIVMVESEPMKRFRLSHIIEMTVREHVRKTCGVEVDKMYWRFPIKEAGQEAAGQAAEKKAEQTSDEYINEGLEHYRHIPRPEVTEVPWESFEQVSSTGRDKDGQESK</sequence>
<dbReference type="EMBL" id="BPMK01000007">
    <property type="protein sequence ID" value="GIZ51856.1"/>
    <property type="molecule type" value="Genomic_DNA"/>
</dbReference>
<proteinExistence type="predicted"/>
<reference evidence="3 4" key="1">
    <citation type="journal article" date="2022" name="Int. J. Syst. Evol. Microbiol.">
        <title>Noviherbaspirillum aridicola sp. nov., isolated from an arid soil in Pakistan.</title>
        <authorList>
            <person name="Khan I.U."/>
            <person name="Saqib M."/>
            <person name="Amin A."/>
            <person name="Hussain F."/>
            <person name="Li L."/>
            <person name="Liu Y.H."/>
            <person name="Fang B.Z."/>
            <person name="Ahmed I."/>
            <person name="Li W.J."/>
        </authorList>
    </citation>
    <scope>NUCLEOTIDE SEQUENCE [LARGE SCALE GENOMIC DNA]</scope>
    <source>
        <strain evidence="3 4">NCCP-691</strain>
    </source>
</reference>